<feature type="compositionally biased region" description="Pro residues" evidence="1">
    <location>
        <begin position="173"/>
        <end position="190"/>
    </location>
</feature>
<dbReference type="SUPFAM" id="SSF50346">
    <property type="entry name" value="PRC-barrel domain"/>
    <property type="match status" value="1"/>
</dbReference>
<feature type="compositionally biased region" description="Low complexity" evidence="1">
    <location>
        <begin position="163"/>
        <end position="172"/>
    </location>
</feature>
<dbReference type="OrthoDB" id="53812at2"/>
<evidence type="ECO:0000313" key="4">
    <source>
        <dbReference type="Proteomes" id="UP000184404"/>
    </source>
</evidence>
<dbReference type="Proteomes" id="UP000184404">
    <property type="component" value="Unassembled WGS sequence"/>
</dbReference>
<feature type="region of interest" description="Disordered" evidence="1">
    <location>
        <begin position="154"/>
        <end position="244"/>
    </location>
</feature>
<keyword evidence="4" id="KW-1185">Reference proteome</keyword>
<organism evidence="3 4">
    <name type="scientific">Schwartzia succinivorans DSM 10502</name>
    <dbReference type="NCBI Taxonomy" id="1123243"/>
    <lineage>
        <taxon>Bacteria</taxon>
        <taxon>Bacillati</taxon>
        <taxon>Bacillota</taxon>
        <taxon>Negativicutes</taxon>
        <taxon>Selenomonadales</taxon>
        <taxon>Selenomonadaceae</taxon>
        <taxon>Schwartzia</taxon>
    </lineage>
</organism>
<feature type="compositionally biased region" description="Basic and acidic residues" evidence="1">
    <location>
        <begin position="191"/>
        <end position="225"/>
    </location>
</feature>
<dbReference type="EMBL" id="FQUG01000011">
    <property type="protein sequence ID" value="SHF27297.1"/>
    <property type="molecule type" value="Genomic_DNA"/>
</dbReference>
<evidence type="ECO:0000313" key="3">
    <source>
        <dbReference type="EMBL" id="SHF27297.1"/>
    </source>
</evidence>
<dbReference type="InterPro" id="IPR011033">
    <property type="entry name" value="PRC_barrel-like_sf"/>
</dbReference>
<accession>A0A1M5AB33</accession>
<dbReference type="AlphaFoldDB" id="A0A1M5AB33"/>
<evidence type="ECO:0000256" key="1">
    <source>
        <dbReference type="SAM" id="MobiDB-lite"/>
    </source>
</evidence>
<feature type="domain" description="PRC-barrel" evidence="2">
    <location>
        <begin position="7"/>
        <end position="72"/>
    </location>
</feature>
<proteinExistence type="predicted"/>
<dbReference type="InterPro" id="IPR027275">
    <property type="entry name" value="PRC-brl_dom"/>
</dbReference>
<sequence>MTKKSVEILNLPIISISEGRELGTSKTLLIDAKNGAVAAITIEDEDWYRGVKLLPYSSVIAIGHDAVTITSSENILTLEDASDYEPMLDANIRVIGTKAITKSGTIQGKVTEIFIGEGGKVEKCEVTASDGSTSEISSDQISIFGKQVTVIDPPDEEEKKTEPVAAPAQAAPAPAPAAPAPTPAPAPAPAPEEKKEEPAAEPKKEEPKQEEKPEPKKEEAPKQEPAKPAAPTKEAAADKASEERHRRFLLGKKAARDIVTDNGVVIVKAGADITEEVLQKAKLANKFIELSMNIQ</sequence>
<protein>
    <submittedName>
        <fullName evidence="3">Uncharacterized protein YrrD, contains PRC-barrel domain</fullName>
    </submittedName>
</protein>
<reference evidence="3 4" key="1">
    <citation type="submission" date="2016-11" db="EMBL/GenBank/DDBJ databases">
        <authorList>
            <person name="Jaros S."/>
            <person name="Januszkiewicz K."/>
            <person name="Wedrychowicz H."/>
        </authorList>
    </citation>
    <scope>NUCLEOTIDE SEQUENCE [LARGE SCALE GENOMIC DNA]</scope>
    <source>
        <strain evidence="3 4">DSM 10502</strain>
    </source>
</reference>
<evidence type="ECO:0000259" key="2">
    <source>
        <dbReference type="Pfam" id="PF05239"/>
    </source>
</evidence>
<dbReference type="Pfam" id="PF05239">
    <property type="entry name" value="PRC"/>
    <property type="match status" value="1"/>
</dbReference>
<feature type="compositionally biased region" description="Basic and acidic residues" evidence="1">
    <location>
        <begin position="235"/>
        <end position="244"/>
    </location>
</feature>
<name>A0A1M5AB33_9FIRM</name>
<dbReference type="Gene3D" id="2.30.30.240">
    <property type="entry name" value="PRC-barrel domain"/>
    <property type="match status" value="1"/>
</dbReference>
<dbReference type="RefSeq" id="WP_072936365.1">
    <property type="nucleotide sequence ID" value="NZ_FQUG01000011.1"/>
</dbReference>
<gene>
    <name evidence="3" type="ORF">SAMN02745190_02256</name>
</gene>
<dbReference type="STRING" id="1123243.SAMN02745190_02256"/>